<dbReference type="GO" id="GO:0006096">
    <property type="term" value="P:glycolytic process"/>
    <property type="evidence" value="ECO:0007669"/>
    <property type="project" value="UniProtKB-KW"/>
</dbReference>
<feature type="binding site" evidence="6">
    <location>
        <position position="579"/>
    </location>
    <ligand>
        <name>substrate</name>
    </ligand>
</feature>
<feature type="compositionally biased region" description="Low complexity" evidence="7">
    <location>
        <begin position="360"/>
        <end position="402"/>
    </location>
</feature>
<dbReference type="InterPro" id="IPR002130">
    <property type="entry name" value="Cyclophilin-type_PPIase_dom"/>
</dbReference>
<feature type="region of interest" description="Disordered" evidence="7">
    <location>
        <begin position="735"/>
        <end position="755"/>
    </location>
</feature>
<dbReference type="EC" id="5.4.2.11" evidence="2"/>
<sequence length="755" mass="84240">MIESDNSSSNSNHCIISNSHNLSQYRYVKVNTSIGCLVLELFIDQVPLTCSYFVELCLSNRFNDTLIHRILKSLFVQLGRYSILDQSFINNYHHQQQDNGGNSTIRSSNSNFNHSSITNSPFLPTPLKHQSTLMFDYHSHGNNSSSISNSNESIRTTATTTNSSTLPIPSSLSLSNEDSSSVYISPPSTPYIIDNNDTEVSTTTSGSSGGGTNISGGVLMKSGSTDSLKIIDQFRSFLKETKDCKIKFNTRGLCAIGNFNQIIITLDACDGLNKKYPIFGKVHSSSVSLLKSLESTTVDLYNTPLSPIIITSVDFTPSLSLNSPSSIVSPKQQQHQQESVDNSIHILSTPKSSPLIKDGQQQQQQQQPIQPIVPIVTTLASTPPAPSTPTSSTTTNSITNSPFSVPLHRRHSIMTLGKREHEDDKDPTMSASTTPYLLSKKVKTLTPLIIPSGGGLSKQQQQQQQEEQQQLLSSRLNLTSNANTPIQLSSTVDIRKVLTSPTLNNAAASFIKPKWPVRMVIVRHGQSMQNAALDQGQEMSVRDADIQLTEIGVWQAIQCGKYLAQTGKFDIVFASPYLRTRETALHILSQFDYKPKLWIESTLREREFGIVHGLTEAIIKERYPNEYMVRNRDGKYYYRPSNGESCMDVELRVHSFLEKVSRRYAGKSILIITHQIPYKSFRVLFEHLDEEGVVALENVYNCGIQEYILDTTKSEDGRMKLKHFNFKCYNMNDAPNNIQGNRKSRDEEAKNQPLS</sequence>
<feature type="region of interest" description="Disordered" evidence="7">
    <location>
        <begin position="144"/>
        <end position="179"/>
    </location>
</feature>
<organism evidence="9 10">
    <name type="scientific">Polysphondylium violaceum</name>
    <dbReference type="NCBI Taxonomy" id="133409"/>
    <lineage>
        <taxon>Eukaryota</taxon>
        <taxon>Amoebozoa</taxon>
        <taxon>Evosea</taxon>
        <taxon>Eumycetozoa</taxon>
        <taxon>Dictyostelia</taxon>
        <taxon>Dictyosteliales</taxon>
        <taxon>Dictyosteliaceae</taxon>
        <taxon>Polysphondylium</taxon>
    </lineage>
</organism>
<dbReference type="OrthoDB" id="354304at2759"/>
<feature type="compositionally biased region" description="Basic and acidic residues" evidence="7">
    <location>
        <begin position="417"/>
        <end position="427"/>
    </location>
</feature>
<comment type="similarity">
    <text evidence="1">Belongs to the phosphoglycerate mutase family. BPG-dependent PGAM subfamily.</text>
</comment>
<dbReference type="SUPFAM" id="SSF50891">
    <property type="entry name" value="Cyclophilin-like"/>
    <property type="match status" value="2"/>
</dbReference>
<dbReference type="Gene3D" id="2.40.100.10">
    <property type="entry name" value="Cyclophilin-like"/>
    <property type="match status" value="2"/>
</dbReference>
<feature type="active site" description="Tele-phosphohistidine intermediate" evidence="5">
    <location>
        <position position="524"/>
    </location>
</feature>
<dbReference type="GO" id="GO:0003755">
    <property type="term" value="F:peptidyl-prolyl cis-trans isomerase activity"/>
    <property type="evidence" value="ECO:0007669"/>
    <property type="project" value="InterPro"/>
</dbReference>
<feature type="domain" description="PPIase cyclophilin-type" evidence="8">
    <location>
        <begin position="31"/>
        <end position="315"/>
    </location>
</feature>
<dbReference type="InterPro" id="IPR029033">
    <property type="entry name" value="His_PPase_superfam"/>
</dbReference>
<dbReference type="InterPro" id="IPR005952">
    <property type="entry name" value="Phosphogly_mut1"/>
</dbReference>
<proteinExistence type="inferred from homology"/>
<comment type="caution">
    <text evidence="9">The sequence shown here is derived from an EMBL/GenBank/DDBJ whole genome shotgun (WGS) entry which is preliminary data.</text>
</comment>
<name>A0A8J4Q2U9_9MYCE</name>
<dbReference type="Gene3D" id="3.40.50.1240">
    <property type="entry name" value="Phosphoglycerate mutase-like"/>
    <property type="match status" value="1"/>
</dbReference>
<evidence type="ECO:0000256" key="7">
    <source>
        <dbReference type="SAM" id="MobiDB-lite"/>
    </source>
</evidence>
<dbReference type="SMART" id="SM00855">
    <property type="entry name" value="PGAM"/>
    <property type="match status" value="1"/>
</dbReference>
<feature type="region of interest" description="Disordered" evidence="7">
    <location>
        <begin position="193"/>
        <end position="216"/>
    </location>
</feature>
<gene>
    <name evidence="9" type="ORF">CYY_000957</name>
</gene>
<feature type="compositionally biased region" description="Basic and acidic residues" evidence="7">
    <location>
        <begin position="743"/>
        <end position="755"/>
    </location>
</feature>
<dbReference type="EMBL" id="AJWJ01000021">
    <property type="protein sequence ID" value="KAF2077710.1"/>
    <property type="molecule type" value="Genomic_DNA"/>
</dbReference>
<evidence type="ECO:0000313" key="10">
    <source>
        <dbReference type="Proteomes" id="UP000695562"/>
    </source>
</evidence>
<dbReference type="Proteomes" id="UP000695562">
    <property type="component" value="Unassembled WGS sequence"/>
</dbReference>
<evidence type="ECO:0000256" key="1">
    <source>
        <dbReference type="ARBA" id="ARBA00006717"/>
    </source>
</evidence>
<keyword evidence="10" id="KW-1185">Reference proteome</keyword>
<evidence type="ECO:0000256" key="3">
    <source>
        <dbReference type="ARBA" id="ARBA00023152"/>
    </source>
</evidence>
<evidence type="ECO:0000256" key="6">
    <source>
        <dbReference type="PIRSR" id="PIRSR613078-2"/>
    </source>
</evidence>
<evidence type="ECO:0000313" key="9">
    <source>
        <dbReference type="EMBL" id="KAF2077710.1"/>
    </source>
</evidence>
<dbReference type="Pfam" id="PF00160">
    <property type="entry name" value="Pro_isomerase"/>
    <property type="match status" value="2"/>
</dbReference>
<reference evidence="9" key="1">
    <citation type="submission" date="2020-01" db="EMBL/GenBank/DDBJ databases">
        <title>Development of genomics and gene disruption for Polysphondylium violaceum indicates a role for the polyketide synthase stlB in stalk morphogenesis.</title>
        <authorList>
            <person name="Narita B."/>
            <person name="Kawabe Y."/>
            <person name="Kin K."/>
            <person name="Saito T."/>
            <person name="Gibbs R."/>
            <person name="Kuspa A."/>
            <person name="Muzny D."/>
            <person name="Queller D."/>
            <person name="Richards S."/>
            <person name="Strassman J."/>
            <person name="Sucgang R."/>
            <person name="Worley K."/>
            <person name="Schaap P."/>
        </authorList>
    </citation>
    <scope>NUCLEOTIDE SEQUENCE</scope>
    <source>
        <strain evidence="9">QSvi11</strain>
    </source>
</reference>
<dbReference type="SUPFAM" id="SSF53254">
    <property type="entry name" value="Phosphoglycerate mutase-like"/>
    <property type="match status" value="1"/>
</dbReference>
<dbReference type="PANTHER" id="PTHR11931">
    <property type="entry name" value="PHOSPHOGLYCERATE MUTASE"/>
    <property type="match status" value="1"/>
</dbReference>
<evidence type="ECO:0000256" key="4">
    <source>
        <dbReference type="ARBA" id="ARBA00023235"/>
    </source>
</evidence>
<protein>
    <recommendedName>
        <fullName evidence="2">phosphoglycerate mutase (2,3-diphosphoglycerate-dependent)</fullName>
        <ecNumber evidence="2">5.4.2.11</ecNumber>
    </recommendedName>
</protein>
<dbReference type="InterPro" id="IPR029000">
    <property type="entry name" value="Cyclophilin-like_dom_sf"/>
</dbReference>
<dbReference type="AlphaFoldDB" id="A0A8J4Q2U9"/>
<dbReference type="PROSITE" id="PS50072">
    <property type="entry name" value="CSA_PPIASE_2"/>
    <property type="match status" value="1"/>
</dbReference>
<evidence type="ECO:0000259" key="8">
    <source>
        <dbReference type="PROSITE" id="PS50072"/>
    </source>
</evidence>
<accession>A0A8J4Q2U9</accession>
<feature type="region of interest" description="Disordered" evidence="7">
    <location>
        <begin position="416"/>
        <end position="435"/>
    </location>
</feature>
<keyword evidence="4" id="KW-0413">Isomerase</keyword>
<dbReference type="GO" id="GO:0004619">
    <property type="term" value="F:phosphoglycerate mutase activity"/>
    <property type="evidence" value="ECO:0007669"/>
    <property type="project" value="UniProtKB-EC"/>
</dbReference>
<feature type="binding site" evidence="6">
    <location>
        <begin position="523"/>
        <end position="530"/>
    </location>
    <ligand>
        <name>substrate</name>
    </ligand>
</feature>
<keyword evidence="3" id="KW-0324">Glycolysis</keyword>
<evidence type="ECO:0000256" key="5">
    <source>
        <dbReference type="PIRSR" id="PIRSR613078-1"/>
    </source>
</evidence>
<evidence type="ECO:0000256" key="2">
    <source>
        <dbReference type="ARBA" id="ARBA00012028"/>
    </source>
</evidence>
<dbReference type="CDD" id="cd07067">
    <property type="entry name" value="HP_PGM_like"/>
    <property type="match status" value="1"/>
</dbReference>
<feature type="region of interest" description="Disordered" evidence="7">
    <location>
        <begin position="348"/>
        <end position="410"/>
    </location>
</feature>
<dbReference type="InterPro" id="IPR013078">
    <property type="entry name" value="His_Pase_superF_clade-1"/>
</dbReference>
<feature type="active site" description="Proton donor/acceptor" evidence="5">
    <location>
        <position position="605"/>
    </location>
</feature>
<dbReference type="Pfam" id="PF00300">
    <property type="entry name" value="His_Phos_1"/>
    <property type="match status" value="1"/>
</dbReference>